<dbReference type="Proteomes" id="UP000215914">
    <property type="component" value="Chromosome 3"/>
</dbReference>
<dbReference type="GO" id="GO:0000976">
    <property type="term" value="F:transcription cis-regulatory region binding"/>
    <property type="evidence" value="ECO:0000318"/>
    <property type="project" value="GO_Central"/>
</dbReference>
<keyword evidence="3 5" id="KW-0804">Transcription</keyword>
<dbReference type="GO" id="GO:0046983">
    <property type="term" value="F:protein dimerization activity"/>
    <property type="evidence" value="ECO:0007669"/>
    <property type="project" value="InterPro"/>
</dbReference>
<dbReference type="PANTHER" id="PTHR11514">
    <property type="entry name" value="MYC"/>
    <property type="match status" value="1"/>
</dbReference>
<feature type="compositionally biased region" description="Low complexity" evidence="6">
    <location>
        <begin position="202"/>
        <end position="214"/>
    </location>
</feature>
<dbReference type="SUPFAM" id="SSF47459">
    <property type="entry name" value="HLH, helix-loop-helix DNA-binding domain"/>
    <property type="match status" value="1"/>
</dbReference>
<dbReference type="InterPro" id="IPR025610">
    <property type="entry name" value="MYC/MYB_N"/>
</dbReference>
<proteinExistence type="predicted"/>
<dbReference type="OMA" id="ANNSFGM"/>
<sequence length="415" mass="46795">MQQSSLQTRLNFILQNRPERWLYAIFWQASKDTNGRVVLLWADGYFPNTSNDHDQMFGCDDVYDTRWLMMSSVSMCFLAGQDVVGESYSLGSFLWLAGDMELRSYNSKRTEELRIHGIKSLVCIPTPNGVVELGSCDIEKQDGGLIQLTKSVFDPGSFYTNVDECEIPNQGYQNQVSEEGQEEVMSMKKMKKSSSDSDPLEINSSSPTTNNITSMPKRRGRRAKGTVAPPELLPPGYHVEAERQRREKLNHRFYALRSVVPYVSKMDKASLLADAVTYINELKSKVETLEKITGTSESSPISSRNKTQLNLKHNDYNHVDNPRSISSYSTANQVEVEVKSLGTEAMVRVQSADVNYPAAKLMDALRSLDLRVQYASVSSVKDLMLQDVIVKTPNGFTCDQEDNLRLALLNKMYLD</sequence>
<dbReference type="InterPro" id="IPR036638">
    <property type="entry name" value="HLH_DNA-bd_sf"/>
</dbReference>
<reference evidence="9" key="2">
    <citation type="submission" date="2017-02" db="EMBL/GenBank/DDBJ databases">
        <title>Sunflower complete genome.</title>
        <authorList>
            <person name="Langlade N."/>
            <person name="Munos S."/>
        </authorList>
    </citation>
    <scope>NUCLEOTIDE SEQUENCE [LARGE SCALE GENOMIC DNA]</scope>
    <source>
        <tissue evidence="9">Leaves</tissue>
    </source>
</reference>
<dbReference type="Gene3D" id="4.10.280.10">
    <property type="entry name" value="Helix-loop-helix DNA-binding domain"/>
    <property type="match status" value="1"/>
</dbReference>
<dbReference type="InterPro" id="IPR045084">
    <property type="entry name" value="AIB/MYC-like"/>
</dbReference>
<dbReference type="Gramene" id="mRNA:HanXRQr2_Chr03g0127971">
    <property type="protein sequence ID" value="mRNA:HanXRQr2_Chr03g0127971"/>
    <property type="gene ID" value="HanXRQr2_Chr03g0127971"/>
</dbReference>
<gene>
    <name evidence="9" type="ORF">HannXRQ_Chr03g0086191</name>
    <name evidence="8" type="ORF">HanXRQr2_Chr03g0127971</name>
</gene>
<dbReference type="GO" id="GO:0003700">
    <property type="term" value="F:DNA-binding transcription factor activity"/>
    <property type="evidence" value="ECO:0000318"/>
    <property type="project" value="GO_Central"/>
</dbReference>
<evidence type="ECO:0000256" key="2">
    <source>
        <dbReference type="ARBA" id="ARBA00023015"/>
    </source>
</evidence>
<evidence type="ECO:0000313" key="8">
    <source>
        <dbReference type="EMBL" id="KAF5815876.1"/>
    </source>
</evidence>
<evidence type="ECO:0000256" key="3">
    <source>
        <dbReference type="ARBA" id="ARBA00023163"/>
    </source>
</evidence>
<evidence type="ECO:0000256" key="6">
    <source>
        <dbReference type="SAM" id="MobiDB-lite"/>
    </source>
</evidence>
<evidence type="ECO:0000256" key="4">
    <source>
        <dbReference type="ARBA" id="ARBA00023242"/>
    </source>
</evidence>
<dbReference type="Pfam" id="PF22754">
    <property type="entry name" value="bHLH-TF_ACT-like_plant"/>
    <property type="match status" value="1"/>
</dbReference>
<dbReference type="InParanoid" id="A0A251V9V8"/>
<dbReference type="Pfam" id="PF00010">
    <property type="entry name" value="HLH"/>
    <property type="match status" value="1"/>
</dbReference>
<evidence type="ECO:0000313" key="9">
    <source>
        <dbReference type="EMBL" id="OTG32397.1"/>
    </source>
</evidence>
<feature type="domain" description="BHLH" evidence="7">
    <location>
        <begin position="233"/>
        <end position="282"/>
    </location>
</feature>
<dbReference type="EMBL" id="MNCJ02000318">
    <property type="protein sequence ID" value="KAF5815876.1"/>
    <property type="molecule type" value="Genomic_DNA"/>
</dbReference>
<dbReference type="SMART" id="SM00353">
    <property type="entry name" value="HLH"/>
    <property type="match status" value="1"/>
</dbReference>
<evidence type="ECO:0000256" key="5">
    <source>
        <dbReference type="RuleBase" id="RU369104"/>
    </source>
</evidence>
<evidence type="ECO:0000259" key="7">
    <source>
        <dbReference type="PROSITE" id="PS50888"/>
    </source>
</evidence>
<dbReference type="GO" id="GO:0006355">
    <property type="term" value="P:regulation of DNA-templated transcription"/>
    <property type="evidence" value="ECO:0000318"/>
    <property type="project" value="GO_Central"/>
</dbReference>
<dbReference type="SMR" id="A0A251V9V8"/>
<accession>A0A251V9V8</accession>
<dbReference type="InterPro" id="IPR054502">
    <property type="entry name" value="bHLH-TF_ACT-like_plant"/>
</dbReference>
<dbReference type="InterPro" id="IPR011598">
    <property type="entry name" value="bHLH_dom"/>
</dbReference>
<protein>
    <recommendedName>
        <fullName evidence="5">Transcription factor</fullName>
        <shortName evidence="5">bHLH transcription factor</shortName>
    </recommendedName>
    <alternativeName>
        <fullName evidence="5">Basic helix-loop-helix protein</fullName>
    </alternativeName>
</protein>
<keyword evidence="2 5" id="KW-0805">Transcription regulation</keyword>
<dbReference type="Pfam" id="PF14215">
    <property type="entry name" value="bHLH-MYC_N"/>
    <property type="match status" value="1"/>
</dbReference>
<reference evidence="8" key="3">
    <citation type="submission" date="2020-06" db="EMBL/GenBank/DDBJ databases">
        <title>Helianthus annuus Genome sequencing and assembly Release 2.</title>
        <authorList>
            <person name="Gouzy J."/>
            <person name="Langlade N."/>
            <person name="Munos S."/>
        </authorList>
    </citation>
    <scope>NUCLEOTIDE SEQUENCE</scope>
    <source>
        <tissue evidence="8">Leaves</tissue>
    </source>
</reference>
<name>A0A251V9V8_HELAN</name>
<dbReference type="GO" id="GO:0005634">
    <property type="term" value="C:nucleus"/>
    <property type="evidence" value="ECO:0000318"/>
    <property type="project" value="GO_Central"/>
</dbReference>
<dbReference type="AlphaFoldDB" id="A0A251V9V8"/>
<feature type="region of interest" description="Disordered" evidence="6">
    <location>
        <begin position="171"/>
        <end position="235"/>
    </location>
</feature>
<reference evidence="8 10" key="1">
    <citation type="journal article" date="2017" name="Nature">
        <title>The sunflower genome provides insights into oil metabolism, flowering and Asterid evolution.</title>
        <authorList>
            <person name="Badouin H."/>
            <person name="Gouzy J."/>
            <person name="Grassa C.J."/>
            <person name="Murat F."/>
            <person name="Staton S.E."/>
            <person name="Cottret L."/>
            <person name="Lelandais-Briere C."/>
            <person name="Owens G.L."/>
            <person name="Carrere S."/>
            <person name="Mayjonade B."/>
            <person name="Legrand L."/>
            <person name="Gill N."/>
            <person name="Kane N.C."/>
            <person name="Bowers J.E."/>
            <person name="Hubner S."/>
            <person name="Bellec A."/>
            <person name="Berard A."/>
            <person name="Berges H."/>
            <person name="Blanchet N."/>
            <person name="Boniface M.C."/>
            <person name="Brunel D."/>
            <person name="Catrice O."/>
            <person name="Chaidir N."/>
            <person name="Claudel C."/>
            <person name="Donnadieu C."/>
            <person name="Faraut T."/>
            <person name="Fievet G."/>
            <person name="Helmstetter N."/>
            <person name="King M."/>
            <person name="Knapp S.J."/>
            <person name="Lai Z."/>
            <person name="Le Paslier M.C."/>
            <person name="Lippi Y."/>
            <person name="Lorenzon L."/>
            <person name="Mandel J.R."/>
            <person name="Marage G."/>
            <person name="Marchand G."/>
            <person name="Marquand E."/>
            <person name="Bret-Mestries E."/>
            <person name="Morien E."/>
            <person name="Nambeesan S."/>
            <person name="Nguyen T."/>
            <person name="Pegot-Espagnet P."/>
            <person name="Pouilly N."/>
            <person name="Raftis F."/>
            <person name="Sallet E."/>
            <person name="Schiex T."/>
            <person name="Thomas J."/>
            <person name="Vandecasteele C."/>
            <person name="Vares D."/>
            <person name="Vear F."/>
            <person name="Vautrin S."/>
            <person name="Crespi M."/>
            <person name="Mangin B."/>
            <person name="Burke J.M."/>
            <person name="Salse J."/>
            <person name="Munos S."/>
            <person name="Vincourt P."/>
            <person name="Rieseberg L.H."/>
            <person name="Langlade N.B."/>
        </authorList>
    </citation>
    <scope>NUCLEOTIDE SEQUENCE [LARGE SCALE GENOMIC DNA]</scope>
    <source>
        <strain evidence="10">cv. SF193</strain>
        <tissue evidence="8">Leaves</tissue>
    </source>
</reference>
<evidence type="ECO:0000313" key="10">
    <source>
        <dbReference type="Proteomes" id="UP000215914"/>
    </source>
</evidence>
<evidence type="ECO:0000256" key="1">
    <source>
        <dbReference type="ARBA" id="ARBA00004123"/>
    </source>
</evidence>
<dbReference type="PANTHER" id="PTHR11514:SF153">
    <property type="entry name" value="TRANSCRIPTION FACTOR"/>
    <property type="match status" value="1"/>
</dbReference>
<keyword evidence="4 5" id="KW-0539">Nucleus</keyword>
<organism evidence="9 10">
    <name type="scientific">Helianthus annuus</name>
    <name type="common">Common sunflower</name>
    <dbReference type="NCBI Taxonomy" id="4232"/>
    <lineage>
        <taxon>Eukaryota</taxon>
        <taxon>Viridiplantae</taxon>
        <taxon>Streptophyta</taxon>
        <taxon>Embryophyta</taxon>
        <taxon>Tracheophyta</taxon>
        <taxon>Spermatophyta</taxon>
        <taxon>Magnoliopsida</taxon>
        <taxon>eudicotyledons</taxon>
        <taxon>Gunneridae</taxon>
        <taxon>Pentapetalae</taxon>
        <taxon>asterids</taxon>
        <taxon>campanulids</taxon>
        <taxon>Asterales</taxon>
        <taxon>Asteraceae</taxon>
        <taxon>Asteroideae</taxon>
        <taxon>Heliantheae alliance</taxon>
        <taxon>Heliantheae</taxon>
        <taxon>Helianthus</taxon>
    </lineage>
</organism>
<comment type="subcellular location">
    <subcellularLocation>
        <location evidence="1 5">Nucleus</location>
    </subcellularLocation>
</comment>
<dbReference type="OrthoDB" id="1926382at2759"/>
<keyword evidence="10" id="KW-1185">Reference proteome</keyword>
<dbReference type="EMBL" id="CM007892">
    <property type="protein sequence ID" value="OTG32397.1"/>
    <property type="molecule type" value="Genomic_DNA"/>
</dbReference>
<dbReference type="PROSITE" id="PS50888">
    <property type="entry name" value="BHLH"/>
    <property type="match status" value="1"/>
</dbReference>